<feature type="compositionally biased region" description="Basic and acidic residues" evidence="1">
    <location>
        <begin position="23"/>
        <end position="37"/>
    </location>
</feature>
<evidence type="ECO:0000256" key="1">
    <source>
        <dbReference type="SAM" id="MobiDB-lite"/>
    </source>
</evidence>
<name>A0A2T7P455_POMCA</name>
<organism evidence="2 3">
    <name type="scientific">Pomacea canaliculata</name>
    <name type="common">Golden apple snail</name>
    <dbReference type="NCBI Taxonomy" id="400727"/>
    <lineage>
        <taxon>Eukaryota</taxon>
        <taxon>Metazoa</taxon>
        <taxon>Spiralia</taxon>
        <taxon>Lophotrochozoa</taxon>
        <taxon>Mollusca</taxon>
        <taxon>Gastropoda</taxon>
        <taxon>Caenogastropoda</taxon>
        <taxon>Architaenioglossa</taxon>
        <taxon>Ampullarioidea</taxon>
        <taxon>Ampullariidae</taxon>
        <taxon>Pomacea</taxon>
    </lineage>
</organism>
<comment type="caution">
    <text evidence="2">The sequence shown here is derived from an EMBL/GenBank/DDBJ whole genome shotgun (WGS) entry which is preliminary data.</text>
</comment>
<sequence length="213" mass="22749">MTDLATGHTLQACPRFQDLQPSDTRKKEVRGEGRERGVQGPWSVADCRQVADDNSVVHAAATTTTTKEERLTTPVLAEGTSRRMSECCAANYSQLPVPNICCSSRRATDSSTMTPDAKCRRTRRRCQLAVNRIICWGGLGKGNGDGGKVSRQSAGKTATTAASPRGGGVGRVCGQLLGMLDVPGFLSWGLSHSHLPTDLCVCVWLVCACVKIV</sequence>
<evidence type="ECO:0000313" key="3">
    <source>
        <dbReference type="Proteomes" id="UP000245119"/>
    </source>
</evidence>
<protein>
    <submittedName>
        <fullName evidence="2">Uncharacterized protein</fullName>
    </submittedName>
</protein>
<dbReference type="Proteomes" id="UP000245119">
    <property type="component" value="Linkage Group LG6"/>
</dbReference>
<proteinExistence type="predicted"/>
<dbReference type="AlphaFoldDB" id="A0A2T7P455"/>
<dbReference type="EMBL" id="PZQS01000006">
    <property type="protein sequence ID" value="PVD28204.1"/>
    <property type="molecule type" value="Genomic_DNA"/>
</dbReference>
<feature type="region of interest" description="Disordered" evidence="1">
    <location>
        <begin position="143"/>
        <end position="164"/>
    </location>
</feature>
<evidence type="ECO:0000313" key="2">
    <source>
        <dbReference type="EMBL" id="PVD28204.1"/>
    </source>
</evidence>
<reference evidence="2 3" key="1">
    <citation type="submission" date="2018-04" db="EMBL/GenBank/DDBJ databases">
        <title>The genome of golden apple snail Pomacea canaliculata provides insight into stress tolerance and invasive adaptation.</title>
        <authorList>
            <person name="Liu C."/>
            <person name="Liu B."/>
            <person name="Ren Y."/>
            <person name="Zhang Y."/>
            <person name="Wang H."/>
            <person name="Li S."/>
            <person name="Jiang F."/>
            <person name="Yin L."/>
            <person name="Zhang G."/>
            <person name="Qian W."/>
            <person name="Fan W."/>
        </authorList>
    </citation>
    <scope>NUCLEOTIDE SEQUENCE [LARGE SCALE GENOMIC DNA]</scope>
    <source>
        <strain evidence="2">SZHN2017</strain>
        <tissue evidence="2">Muscle</tissue>
    </source>
</reference>
<feature type="region of interest" description="Disordered" evidence="1">
    <location>
        <begin position="15"/>
        <end position="40"/>
    </location>
</feature>
<feature type="compositionally biased region" description="Polar residues" evidence="1">
    <location>
        <begin position="150"/>
        <end position="162"/>
    </location>
</feature>
<gene>
    <name evidence="2" type="ORF">C0Q70_10791</name>
</gene>
<accession>A0A2T7P455</accession>
<keyword evidence="3" id="KW-1185">Reference proteome</keyword>